<feature type="transmembrane region" description="Helical" evidence="7">
    <location>
        <begin position="69"/>
        <end position="91"/>
    </location>
</feature>
<dbReference type="FunFam" id="1.20.1740.10:FF:000013">
    <property type="entry name" value="Solute carrier family 12 member"/>
    <property type="match status" value="1"/>
</dbReference>
<reference evidence="10 11" key="1">
    <citation type="journal article" date="2004" name="Science">
        <title>The genome of the diatom Thalassiosira pseudonana: ecology, evolution, and metabolism.</title>
        <authorList>
            <person name="Armbrust E.V."/>
            <person name="Berges J.A."/>
            <person name="Bowler C."/>
            <person name="Green B.R."/>
            <person name="Martinez D."/>
            <person name="Putnam N.H."/>
            <person name="Zhou S."/>
            <person name="Allen A.E."/>
            <person name="Apt K.E."/>
            <person name="Bechner M."/>
            <person name="Brzezinski M.A."/>
            <person name="Chaal B.K."/>
            <person name="Chiovitti A."/>
            <person name="Davis A.K."/>
            <person name="Demarest M.S."/>
            <person name="Detter J.C."/>
            <person name="Glavina T."/>
            <person name="Goodstein D."/>
            <person name="Hadi M.Z."/>
            <person name="Hellsten U."/>
            <person name="Hildebrand M."/>
            <person name="Jenkins B.D."/>
            <person name="Jurka J."/>
            <person name="Kapitonov V.V."/>
            <person name="Kroger N."/>
            <person name="Lau W.W."/>
            <person name="Lane T.W."/>
            <person name="Larimer F.W."/>
            <person name="Lippmeier J.C."/>
            <person name="Lucas S."/>
            <person name="Medina M."/>
            <person name="Montsant A."/>
            <person name="Obornik M."/>
            <person name="Parker M.S."/>
            <person name="Palenik B."/>
            <person name="Pazour G.J."/>
            <person name="Richardson P.M."/>
            <person name="Rynearson T.A."/>
            <person name="Saito M.A."/>
            <person name="Schwartz D.C."/>
            <person name="Thamatrakoln K."/>
            <person name="Valentin K."/>
            <person name="Vardi A."/>
            <person name="Wilkerson F.P."/>
            <person name="Rokhsar D.S."/>
        </authorList>
    </citation>
    <scope>NUCLEOTIDE SEQUENCE [LARGE SCALE GENOMIC DNA]</scope>
    <source>
        <strain evidence="10 11">CCMP1335</strain>
    </source>
</reference>
<feature type="transmembrane region" description="Helical" evidence="7">
    <location>
        <begin position="7"/>
        <end position="24"/>
    </location>
</feature>
<keyword evidence="6 7" id="KW-0472">Membrane</keyword>
<comment type="subcellular location">
    <subcellularLocation>
        <location evidence="1">Membrane</location>
        <topology evidence="1">Multi-pass membrane protein</topology>
    </subcellularLocation>
</comment>
<evidence type="ECO:0000256" key="7">
    <source>
        <dbReference type="SAM" id="Phobius"/>
    </source>
</evidence>
<feature type="transmembrane region" description="Helical" evidence="7">
    <location>
        <begin position="245"/>
        <end position="266"/>
    </location>
</feature>
<feature type="domain" description="Amino acid permease/ SLC12A" evidence="8">
    <location>
        <begin position="6"/>
        <end position="485"/>
    </location>
</feature>
<feature type="transmembrane region" description="Helical" evidence="7">
    <location>
        <begin position="36"/>
        <end position="57"/>
    </location>
</feature>
<dbReference type="Gene3D" id="1.20.1740.10">
    <property type="entry name" value="Amino acid/polyamine transporter I"/>
    <property type="match status" value="1"/>
</dbReference>
<dbReference type="PANTHER" id="PTHR11827">
    <property type="entry name" value="SOLUTE CARRIER FAMILY 12, CATION COTRANSPORTERS"/>
    <property type="match status" value="1"/>
</dbReference>
<proteinExistence type="inferred from homology"/>
<dbReference type="PANTHER" id="PTHR11827:SF72">
    <property type="entry name" value="GH08340P"/>
    <property type="match status" value="1"/>
</dbReference>
<feature type="transmembrane region" description="Helical" evidence="7">
    <location>
        <begin position="160"/>
        <end position="184"/>
    </location>
</feature>
<feature type="non-terminal residue" evidence="10">
    <location>
        <position position="1"/>
    </location>
</feature>
<evidence type="ECO:0000313" key="11">
    <source>
        <dbReference type="Proteomes" id="UP000001449"/>
    </source>
</evidence>
<evidence type="ECO:0000259" key="9">
    <source>
        <dbReference type="Pfam" id="PF03522"/>
    </source>
</evidence>
<dbReference type="Pfam" id="PF03522">
    <property type="entry name" value="SLC12"/>
    <property type="match status" value="2"/>
</dbReference>
<keyword evidence="11" id="KW-1185">Reference proteome</keyword>
<dbReference type="STRING" id="35128.B8C7N3"/>
<comment type="similarity">
    <text evidence="2">Belongs to the SLC12A transporter family.</text>
</comment>
<evidence type="ECO:0000313" key="10">
    <source>
        <dbReference type="EMBL" id="EED90135.1"/>
    </source>
</evidence>
<feature type="transmembrane region" description="Helical" evidence="7">
    <location>
        <begin position="414"/>
        <end position="440"/>
    </location>
</feature>
<keyword evidence="4 7" id="KW-0812">Transmembrane</keyword>
<dbReference type="GeneID" id="7451022"/>
<gene>
    <name evidence="10" type="ORF">THAPSDRAFT_263473</name>
</gene>
<dbReference type="InterPro" id="IPR004841">
    <property type="entry name" value="AA-permease/SLC12A_dom"/>
</dbReference>
<evidence type="ECO:0000256" key="3">
    <source>
        <dbReference type="ARBA" id="ARBA00022448"/>
    </source>
</evidence>
<dbReference type="eggNOG" id="KOG2082">
    <property type="taxonomic scope" value="Eukaryota"/>
</dbReference>
<feature type="non-terminal residue" evidence="10">
    <location>
        <position position="879"/>
    </location>
</feature>
<dbReference type="GO" id="GO:0015377">
    <property type="term" value="F:chloride:monoatomic cation symporter activity"/>
    <property type="evidence" value="ECO:0007669"/>
    <property type="project" value="InterPro"/>
</dbReference>
<name>B8C7N3_THAPS</name>
<accession>B8C7N3</accession>
<dbReference type="OMA" id="GDICARK"/>
<dbReference type="InParanoid" id="B8C7N3"/>
<keyword evidence="5 7" id="KW-1133">Transmembrane helix</keyword>
<sequence>LDTYSGVFLPCLAQIVGVIFFLRLPTITGQAGTIGTTLIVLICVISTFVTSLSLSAIASNGTIQAGGPYYIISRTLGVEIGGALGILFYLGTTLGASMHVMGAVETLTHRKKYAYQNNSLGFLFRFLDSCPTQVWSLLLMFIIARIVSVGSKYVTSAANFFLATVGLSIVSILLGTILFAFGLYDGSLSEDERAFNDNLYMNYSPDPKTGVTPTFWGLVAIFYPATTGILAGTNRSSKLATPNKSIPIGTIGAIGVTTVLYLFQVWLIGSVVNHETLIFNKLVLASVAFPSRLMAKVGMVTSCVGAALQCMAGAPQLLGAIAADGAVDDESVASEKSADVEYENSKRAVWFTWAIASLGTLLGNIDHITPILTMFYLMMYGGINLCCFLLAWVDSPGFRPQFKYFSKKTALFGFFWCSLLAVLISWLMALLAVALLFIIFEYIAISAEQSSHVFDSVRYKITTAILAKVTGNENFHAKNWRPQLLTVVDTDEDGKPLNTELIALAAQFRGGRGLNMVVSIKNGSFLNEGTFETSQHSNEMLKKYMEMERLQGFSEVIMTRSNFAEAIWSAVMHSGLGPVSPNTVLMGWMTDWRRRLALGESACNVDEFVATLRGLGNMQRAVCILKGVKFPRCGDVMPKGSTIDIYWVVDDGGLCLLLSYIISRNPIWRRDVRLRVYAVTTIAEDNPRELEAVAVDFFQQIRINATVQVVNMQDTELAADFRAHVGDGCPGGSPTLTIGEKFRVLGGDDDLSNSSSFSAGGGVSGQFAVVSDKARLPAFTGEATACNHDSISASLDERQYMPFIESDVSNPSHRFLVLDTAKKFNDLIRQHSPHASLVVTHLPLPHKASMSTEFMEYIEAIFVDVDNMLLIQGTGLEYL</sequence>
<dbReference type="HOGENOM" id="CLU_001883_1_2_1"/>
<dbReference type="InterPro" id="IPR018491">
    <property type="entry name" value="SLC12_C"/>
</dbReference>
<dbReference type="KEGG" id="tps:THAPSDRAFT_263473"/>
<evidence type="ECO:0000256" key="4">
    <source>
        <dbReference type="ARBA" id="ARBA00022692"/>
    </source>
</evidence>
<dbReference type="InterPro" id="IPR004842">
    <property type="entry name" value="SLC12A_fam"/>
</dbReference>
<feature type="transmembrane region" description="Helical" evidence="7">
    <location>
        <begin position="371"/>
        <end position="393"/>
    </location>
</feature>
<reference evidence="10 11" key="2">
    <citation type="journal article" date="2008" name="Nature">
        <title>The Phaeodactylum genome reveals the evolutionary history of diatom genomes.</title>
        <authorList>
            <person name="Bowler C."/>
            <person name="Allen A.E."/>
            <person name="Badger J.H."/>
            <person name="Grimwood J."/>
            <person name="Jabbari K."/>
            <person name="Kuo A."/>
            <person name="Maheswari U."/>
            <person name="Martens C."/>
            <person name="Maumus F."/>
            <person name="Otillar R.P."/>
            <person name="Rayko E."/>
            <person name="Salamov A."/>
            <person name="Vandepoele K."/>
            <person name="Beszteri B."/>
            <person name="Gruber A."/>
            <person name="Heijde M."/>
            <person name="Katinka M."/>
            <person name="Mock T."/>
            <person name="Valentin K."/>
            <person name="Verret F."/>
            <person name="Berges J.A."/>
            <person name="Brownlee C."/>
            <person name="Cadoret J.P."/>
            <person name="Chiovitti A."/>
            <person name="Choi C.J."/>
            <person name="Coesel S."/>
            <person name="De Martino A."/>
            <person name="Detter J.C."/>
            <person name="Durkin C."/>
            <person name="Falciatore A."/>
            <person name="Fournet J."/>
            <person name="Haruta M."/>
            <person name="Huysman M.J."/>
            <person name="Jenkins B.D."/>
            <person name="Jiroutova K."/>
            <person name="Jorgensen R.E."/>
            <person name="Joubert Y."/>
            <person name="Kaplan A."/>
            <person name="Kroger N."/>
            <person name="Kroth P.G."/>
            <person name="La Roche J."/>
            <person name="Lindquist E."/>
            <person name="Lommer M."/>
            <person name="Martin-Jezequel V."/>
            <person name="Lopez P.J."/>
            <person name="Lucas S."/>
            <person name="Mangogna M."/>
            <person name="McGinnis K."/>
            <person name="Medlin L.K."/>
            <person name="Montsant A."/>
            <person name="Oudot-Le Secq M.P."/>
            <person name="Napoli C."/>
            <person name="Obornik M."/>
            <person name="Parker M.S."/>
            <person name="Petit J.L."/>
            <person name="Porcel B.M."/>
            <person name="Poulsen N."/>
            <person name="Robison M."/>
            <person name="Rychlewski L."/>
            <person name="Rynearson T.A."/>
            <person name="Schmutz J."/>
            <person name="Shapiro H."/>
            <person name="Siaut M."/>
            <person name="Stanley M."/>
            <person name="Sussman M.R."/>
            <person name="Taylor A.R."/>
            <person name="Vardi A."/>
            <person name="von Dassow P."/>
            <person name="Vyverman W."/>
            <person name="Willis A."/>
            <person name="Wyrwicz L.S."/>
            <person name="Rokhsar D.S."/>
            <person name="Weissenbach J."/>
            <person name="Armbrust E.V."/>
            <person name="Green B.R."/>
            <person name="Van de Peer Y."/>
            <person name="Grigoriev I.V."/>
        </authorList>
    </citation>
    <scope>NUCLEOTIDE SEQUENCE [LARGE SCALE GENOMIC DNA]</scope>
    <source>
        <strain evidence="10 11">CCMP1335</strain>
    </source>
</reference>
<evidence type="ECO:0000256" key="5">
    <source>
        <dbReference type="ARBA" id="ARBA00022989"/>
    </source>
</evidence>
<protein>
    <submittedName>
        <fullName evidence="10">Uncharacterized protein</fullName>
    </submittedName>
</protein>
<keyword evidence="3" id="KW-0813">Transport</keyword>
<feature type="transmembrane region" description="Helical" evidence="7">
    <location>
        <begin position="214"/>
        <end position="233"/>
    </location>
</feature>
<dbReference type="GO" id="GO:0016020">
    <property type="term" value="C:membrane"/>
    <property type="evidence" value="ECO:0007669"/>
    <property type="project" value="UniProtKB-SubCell"/>
</dbReference>
<dbReference type="Proteomes" id="UP000001449">
    <property type="component" value="Chromosome 9"/>
</dbReference>
<feature type="domain" description="SLC12A transporter C-terminal" evidence="9">
    <location>
        <begin position="501"/>
        <end position="626"/>
    </location>
</feature>
<dbReference type="Pfam" id="PF00324">
    <property type="entry name" value="AA_permease"/>
    <property type="match status" value="1"/>
</dbReference>
<feature type="domain" description="SLC12A transporter C-terminal" evidence="9">
    <location>
        <begin position="640"/>
        <end position="706"/>
    </location>
</feature>
<evidence type="ECO:0000256" key="6">
    <source>
        <dbReference type="ARBA" id="ARBA00023136"/>
    </source>
</evidence>
<evidence type="ECO:0000256" key="1">
    <source>
        <dbReference type="ARBA" id="ARBA00004141"/>
    </source>
</evidence>
<dbReference type="RefSeq" id="XP_002292160.1">
    <property type="nucleotide sequence ID" value="XM_002292124.1"/>
</dbReference>
<feature type="transmembrane region" description="Helical" evidence="7">
    <location>
        <begin position="132"/>
        <end position="148"/>
    </location>
</feature>
<evidence type="ECO:0000259" key="8">
    <source>
        <dbReference type="Pfam" id="PF00324"/>
    </source>
</evidence>
<organism evidence="10 11">
    <name type="scientific">Thalassiosira pseudonana</name>
    <name type="common">Marine diatom</name>
    <name type="synonym">Cyclotella nana</name>
    <dbReference type="NCBI Taxonomy" id="35128"/>
    <lineage>
        <taxon>Eukaryota</taxon>
        <taxon>Sar</taxon>
        <taxon>Stramenopiles</taxon>
        <taxon>Ochrophyta</taxon>
        <taxon>Bacillariophyta</taxon>
        <taxon>Coscinodiscophyceae</taxon>
        <taxon>Thalassiosirophycidae</taxon>
        <taxon>Thalassiosirales</taxon>
        <taxon>Thalassiosiraceae</taxon>
        <taxon>Thalassiosira</taxon>
    </lineage>
</organism>
<dbReference type="EMBL" id="CM000645">
    <property type="protein sequence ID" value="EED90135.1"/>
    <property type="molecule type" value="Genomic_DNA"/>
</dbReference>
<evidence type="ECO:0000256" key="2">
    <source>
        <dbReference type="ARBA" id="ARBA00010593"/>
    </source>
</evidence>
<dbReference type="AlphaFoldDB" id="B8C7N3"/>
<dbReference type="PaxDb" id="35128-Thaps263473"/>